<dbReference type="PANTHER" id="PTHR43133:SF46">
    <property type="entry name" value="RNA POLYMERASE SIGMA-70 FACTOR ECF SUBFAMILY"/>
    <property type="match status" value="1"/>
</dbReference>
<evidence type="ECO:0000256" key="1">
    <source>
        <dbReference type="ARBA" id="ARBA00010641"/>
    </source>
</evidence>
<dbReference type="Proteomes" id="UP000185003">
    <property type="component" value="Unassembled WGS sequence"/>
</dbReference>
<dbReference type="Gene3D" id="1.10.1740.10">
    <property type="match status" value="1"/>
</dbReference>
<dbReference type="PANTHER" id="PTHR43133">
    <property type="entry name" value="RNA POLYMERASE ECF-TYPE SIGMA FACTO"/>
    <property type="match status" value="1"/>
</dbReference>
<feature type="domain" description="RNA polymerase sigma-70 region 2" evidence="5">
    <location>
        <begin position="32"/>
        <end position="92"/>
    </location>
</feature>
<evidence type="ECO:0000256" key="4">
    <source>
        <dbReference type="ARBA" id="ARBA00023163"/>
    </source>
</evidence>
<evidence type="ECO:0000313" key="7">
    <source>
        <dbReference type="EMBL" id="SIO09663.1"/>
    </source>
</evidence>
<organism evidence="7 8">
    <name type="scientific">Chitinophaga niabensis</name>
    <dbReference type="NCBI Taxonomy" id="536979"/>
    <lineage>
        <taxon>Bacteria</taxon>
        <taxon>Pseudomonadati</taxon>
        <taxon>Bacteroidota</taxon>
        <taxon>Chitinophagia</taxon>
        <taxon>Chitinophagales</taxon>
        <taxon>Chitinophagaceae</taxon>
        <taxon>Chitinophaga</taxon>
    </lineage>
</organism>
<dbReference type="EMBL" id="FSRA01000001">
    <property type="protein sequence ID" value="SIO09663.1"/>
    <property type="molecule type" value="Genomic_DNA"/>
</dbReference>
<keyword evidence="8" id="KW-1185">Reference proteome</keyword>
<keyword evidence="3" id="KW-0731">Sigma factor</keyword>
<feature type="domain" description="RNA polymerase sigma factor 70 region 4 type 2" evidence="6">
    <location>
        <begin position="126"/>
        <end position="174"/>
    </location>
</feature>
<dbReference type="InterPro" id="IPR039425">
    <property type="entry name" value="RNA_pol_sigma-70-like"/>
</dbReference>
<dbReference type="InterPro" id="IPR013324">
    <property type="entry name" value="RNA_pol_sigma_r3/r4-like"/>
</dbReference>
<accession>A0A1N6GQ70</accession>
<dbReference type="Gene3D" id="1.10.10.10">
    <property type="entry name" value="Winged helix-like DNA-binding domain superfamily/Winged helix DNA-binding domain"/>
    <property type="match status" value="1"/>
</dbReference>
<keyword evidence="4" id="KW-0804">Transcription</keyword>
<dbReference type="GO" id="GO:0016987">
    <property type="term" value="F:sigma factor activity"/>
    <property type="evidence" value="ECO:0007669"/>
    <property type="project" value="UniProtKB-KW"/>
</dbReference>
<gene>
    <name evidence="7" type="ORF">SAMN04488055_2905</name>
</gene>
<dbReference type="InterPro" id="IPR007627">
    <property type="entry name" value="RNA_pol_sigma70_r2"/>
</dbReference>
<dbReference type="SUPFAM" id="SSF88946">
    <property type="entry name" value="Sigma2 domain of RNA polymerase sigma factors"/>
    <property type="match status" value="1"/>
</dbReference>
<sequence length="183" mass="21967">MTGEENNSAYWEGIRKGNKQSFFDLYNNTYFHLVRFGLKVTANDELVKDTVTQLFLQLWEKRHRLNEVKQVRAYLFTSLRRMLIDQLEYHARIDTAIERMSQQEVTTELPYEEIIVRVQQDEELKRKLYHALQQLTPRQKELIGLMFFEGYSYQQIAEHTSQSVKTVYNTIYNAIHLLRQLLK</sequence>
<dbReference type="InterPro" id="IPR013249">
    <property type="entry name" value="RNA_pol_sigma70_r4_t2"/>
</dbReference>
<proteinExistence type="inferred from homology"/>
<dbReference type="OrthoDB" id="9150024at2"/>
<evidence type="ECO:0000313" key="8">
    <source>
        <dbReference type="Proteomes" id="UP000185003"/>
    </source>
</evidence>
<evidence type="ECO:0000259" key="5">
    <source>
        <dbReference type="Pfam" id="PF04542"/>
    </source>
</evidence>
<evidence type="ECO:0000256" key="3">
    <source>
        <dbReference type="ARBA" id="ARBA00023082"/>
    </source>
</evidence>
<keyword evidence="2" id="KW-0805">Transcription regulation</keyword>
<protein>
    <submittedName>
        <fullName evidence="7">RNA polymerase sigma-70 factor, ECF subfamily</fullName>
    </submittedName>
</protein>
<dbReference type="InterPro" id="IPR013325">
    <property type="entry name" value="RNA_pol_sigma_r2"/>
</dbReference>
<dbReference type="Pfam" id="PF04542">
    <property type="entry name" value="Sigma70_r2"/>
    <property type="match status" value="1"/>
</dbReference>
<comment type="similarity">
    <text evidence="1">Belongs to the sigma-70 factor family. ECF subfamily.</text>
</comment>
<dbReference type="RefSeq" id="WP_074239921.1">
    <property type="nucleotide sequence ID" value="NZ_FSRA01000001.1"/>
</dbReference>
<evidence type="ECO:0000259" key="6">
    <source>
        <dbReference type="Pfam" id="PF08281"/>
    </source>
</evidence>
<dbReference type="GO" id="GO:0006352">
    <property type="term" value="P:DNA-templated transcription initiation"/>
    <property type="evidence" value="ECO:0007669"/>
    <property type="project" value="InterPro"/>
</dbReference>
<dbReference type="SUPFAM" id="SSF88659">
    <property type="entry name" value="Sigma3 and sigma4 domains of RNA polymerase sigma factors"/>
    <property type="match status" value="1"/>
</dbReference>
<dbReference type="InterPro" id="IPR014284">
    <property type="entry name" value="RNA_pol_sigma-70_dom"/>
</dbReference>
<dbReference type="AlphaFoldDB" id="A0A1N6GQ70"/>
<dbReference type="GO" id="GO:0003677">
    <property type="term" value="F:DNA binding"/>
    <property type="evidence" value="ECO:0007669"/>
    <property type="project" value="InterPro"/>
</dbReference>
<reference evidence="7 8" key="1">
    <citation type="submission" date="2016-11" db="EMBL/GenBank/DDBJ databases">
        <authorList>
            <person name="Jaros S."/>
            <person name="Januszkiewicz K."/>
            <person name="Wedrychowicz H."/>
        </authorList>
    </citation>
    <scope>NUCLEOTIDE SEQUENCE [LARGE SCALE GENOMIC DNA]</scope>
    <source>
        <strain evidence="7 8">DSM 24787</strain>
    </source>
</reference>
<evidence type="ECO:0000256" key="2">
    <source>
        <dbReference type="ARBA" id="ARBA00023015"/>
    </source>
</evidence>
<name>A0A1N6GQ70_9BACT</name>
<dbReference type="NCBIfam" id="TIGR02937">
    <property type="entry name" value="sigma70-ECF"/>
    <property type="match status" value="1"/>
</dbReference>
<dbReference type="InterPro" id="IPR036388">
    <property type="entry name" value="WH-like_DNA-bd_sf"/>
</dbReference>
<dbReference type="Pfam" id="PF08281">
    <property type="entry name" value="Sigma70_r4_2"/>
    <property type="match status" value="1"/>
</dbReference>
<dbReference type="STRING" id="536979.SAMN04488055_2905"/>